<keyword evidence="2" id="KW-1185">Reference proteome</keyword>
<proteinExistence type="predicted"/>
<name>A0AAV7QY06_PLEWA</name>
<dbReference type="Proteomes" id="UP001066276">
    <property type="component" value="Chromosome 6"/>
</dbReference>
<dbReference type="AlphaFoldDB" id="A0AAV7QY06"/>
<gene>
    <name evidence="1" type="ORF">NDU88_009682</name>
</gene>
<evidence type="ECO:0000313" key="1">
    <source>
        <dbReference type="EMBL" id="KAJ1143373.1"/>
    </source>
</evidence>
<evidence type="ECO:0000313" key="2">
    <source>
        <dbReference type="Proteomes" id="UP001066276"/>
    </source>
</evidence>
<sequence length="183" mass="19071">MMDREPPFLHVPGPGVARALSPMLSPISQAGGPVTCRARHYVLAGPPSPMLLPAGQPASSVVDPGRRLHFSPHSSANPSVGMPSLLLCTCCFWCFGRSDHPPCLSGRTCTSSDGLPIVGASTLGPPIPAASLAVPGPRLPVSARVRRPCYSFSFVYPEGGDGEARLCDLSVRHLGSAPDVILL</sequence>
<reference evidence="1" key="1">
    <citation type="journal article" date="2022" name="bioRxiv">
        <title>Sequencing and chromosome-scale assembly of the giantPleurodeles waltlgenome.</title>
        <authorList>
            <person name="Brown T."/>
            <person name="Elewa A."/>
            <person name="Iarovenko S."/>
            <person name="Subramanian E."/>
            <person name="Araus A.J."/>
            <person name="Petzold A."/>
            <person name="Susuki M."/>
            <person name="Suzuki K.-i.T."/>
            <person name="Hayashi T."/>
            <person name="Toyoda A."/>
            <person name="Oliveira C."/>
            <person name="Osipova E."/>
            <person name="Leigh N.D."/>
            <person name="Simon A."/>
            <person name="Yun M.H."/>
        </authorList>
    </citation>
    <scope>NUCLEOTIDE SEQUENCE</scope>
    <source>
        <strain evidence="1">20211129_DDA</strain>
        <tissue evidence="1">Liver</tissue>
    </source>
</reference>
<dbReference type="EMBL" id="JANPWB010000010">
    <property type="protein sequence ID" value="KAJ1143373.1"/>
    <property type="molecule type" value="Genomic_DNA"/>
</dbReference>
<protein>
    <submittedName>
        <fullName evidence="1">Uncharacterized protein</fullName>
    </submittedName>
</protein>
<organism evidence="1 2">
    <name type="scientific">Pleurodeles waltl</name>
    <name type="common">Iberian ribbed newt</name>
    <dbReference type="NCBI Taxonomy" id="8319"/>
    <lineage>
        <taxon>Eukaryota</taxon>
        <taxon>Metazoa</taxon>
        <taxon>Chordata</taxon>
        <taxon>Craniata</taxon>
        <taxon>Vertebrata</taxon>
        <taxon>Euteleostomi</taxon>
        <taxon>Amphibia</taxon>
        <taxon>Batrachia</taxon>
        <taxon>Caudata</taxon>
        <taxon>Salamandroidea</taxon>
        <taxon>Salamandridae</taxon>
        <taxon>Pleurodelinae</taxon>
        <taxon>Pleurodeles</taxon>
    </lineage>
</organism>
<accession>A0AAV7QY06</accession>
<comment type="caution">
    <text evidence="1">The sequence shown here is derived from an EMBL/GenBank/DDBJ whole genome shotgun (WGS) entry which is preliminary data.</text>
</comment>